<keyword evidence="2 7" id="KW-0808">Transferase</keyword>
<keyword evidence="5 7" id="KW-0067">ATP-binding</keyword>
<dbReference type="GO" id="GO:0046872">
    <property type="term" value="F:metal ion binding"/>
    <property type="evidence" value="ECO:0007669"/>
    <property type="project" value="UniProtKB-KW"/>
</dbReference>
<dbReference type="SUPFAM" id="SSF56024">
    <property type="entry name" value="Phospholipase D/nuclease"/>
    <property type="match status" value="2"/>
</dbReference>
<dbReference type="OrthoDB" id="9761456at2"/>
<dbReference type="NCBIfam" id="NF003917">
    <property type="entry name" value="PRK05443.1-1"/>
    <property type="match status" value="1"/>
</dbReference>
<dbReference type="GO" id="GO:0005524">
    <property type="term" value="F:ATP binding"/>
    <property type="evidence" value="ECO:0007669"/>
    <property type="project" value="UniProtKB-KW"/>
</dbReference>
<dbReference type="InterPro" id="IPR025198">
    <property type="entry name" value="PPK_N_dom"/>
</dbReference>
<dbReference type="InterPro" id="IPR036832">
    <property type="entry name" value="PPK_N_dom_sf"/>
</dbReference>
<feature type="domain" description="PLD phosphodiesterase" evidence="9">
    <location>
        <begin position="598"/>
        <end position="628"/>
    </location>
</feature>
<dbReference type="PROSITE" id="PS50035">
    <property type="entry name" value="PLD"/>
    <property type="match status" value="1"/>
</dbReference>
<dbReference type="CDD" id="cd09164">
    <property type="entry name" value="PLDc_EcPPK1_C1_like"/>
    <property type="match status" value="1"/>
</dbReference>
<dbReference type="KEGG" id="asl:Aeqsu_2387"/>
<dbReference type="InterPro" id="IPR041108">
    <property type="entry name" value="PP_kinase_C_1"/>
</dbReference>
<dbReference type="NCBIfam" id="TIGR03705">
    <property type="entry name" value="poly_P_kin"/>
    <property type="match status" value="1"/>
</dbReference>
<dbReference type="EC" id="2.7.4.1" evidence="7 8"/>
<dbReference type="Pfam" id="PF02503">
    <property type="entry name" value="PP_kinase"/>
    <property type="match status" value="1"/>
</dbReference>
<dbReference type="GO" id="GO:0009358">
    <property type="term" value="C:polyphosphate kinase complex"/>
    <property type="evidence" value="ECO:0007669"/>
    <property type="project" value="InterPro"/>
</dbReference>
<feature type="binding site" evidence="7">
    <location>
        <position position="603"/>
    </location>
    <ligand>
        <name>ATP</name>
        <dbReference type="ChEBI" id="CHEBI:30616"/>
    </ligand>
</feature>
<dbReference type="InterPro" id="IPR024953">
    <property type="entry name" value="PP_kinase_middle"/>
</dbReference>
<evidence type="ECO:0000256" key="1">
    <source>
        <dbReference type="ARBA" id="ARBA00022553"/>
    </source>
</evidence>
<evidence type="ECO:0000256" key="5">
    <source>
        <dbReference type="ARBA" id="ARBA00022840"/>
    </source>
</evidence>
<dbReference type="CDD" id="cd09167">
    <property type="entry name" value="PLDc_EcPPK1_C2_like"/>
    <property type="match status" value="1"/>
</dbReference>
<evidence type="ECO:0000256" key="4">
    <source>
        <dbReference type="ARBA" id="ARBA00022777"/>
    </source>
</evidence>
<dbReference type="Gene3D" id="3.30.1840.10">
    <property type="entry name" value="Polyphosphate kinase middle domain"/>
    <property type="match status" value="1"/>
</dbReference>
<dbReference type="PANTHER" id="PTHR30218:SF0">
    <property type="entry name" value="POLYPHOSPHATE KINASE"/>
    <property type="match status" value="1"/>
</dbReference>
<keyword evidence="7" id="KW-0479">Metal-binding</keyword>
<feature type="binding site" evidence="7">
    <location>
        <position position="575"/>
    </location>
    <ligand>
        <name>ATP</name>
        <dbReference type="ChEBI" id="CHEBI:30616"/>
    </ligand>
</feature>
<evidence type="ECO:0000256" key="7">
    <source>
        <dbReference type="HAMAP-Rule" id="MF_00347"/>
    </source>
</evidence>
<comment type="cofactor">
    <cofactor evidence="7">
        <name>Mg(2+)</name>
        <dbReference type="ChEBI" id="CHEBI:18420"/>
    </cofactor>
</comment>
<sequence length="698" mass="80720">MTEKVVTQNYVRNQYNNRELSWLQFNARVLQEANDKKIPLLERLRFLGIFSNNLDEFFKVRYATIRRIVEAGKAGRNFLGGISAKDLLEEITQTVIDQQAHSLNILSDIQKELRKENIFIINEAEISPIQSKFISEYFARFVSPAMMTIMIGELDEFPNLRDSAAYLAITMEMSKDDDTFETKHNYALIEIPRTIDRFVVLPQEGNKQYVIILDDLIRHCLHSIFSIFKYESISAHMIKITRDAELDIDSDLSKSFIDKISKSVKNRSSGDPVRFVYDKSIDKKTLQFLLNKMGIDKTDSLIPGGRYHNRRDYMNFPRLGRPDLQYERTEPLPIPGLSPQGSLFEKIIEKDYLLHAPYQTFMYVVKFLREAALDPKVKSIKITIYRLAEVSNIASSLINAKKNGKDVTVQIELQARFDEEANIRYAELLQSEDVRLIFGVKGLKVHCKTCVVERLENDKLVRYGIISTGNFNESTARLYTDYTLFTADQRICKELNKVFDFFEVNYQVKKYNHLIVSPHYTRKALYHLIDTEIKNKKAGLPNGIKLKLNSLSDFKMIDKLYDASRAGVKIKMIVRGICCLIPGVKGMSENIEAISIVGKFLEHPRLFIFENAGDTKVYISSADFMGRNLDNRVEITCPIYDETIKQEILENFGIGWSDNVKARVFSIKKDNAYLKNNKPPVRSQFKMYDYYLNKLEVN</sequence>
<dbReference type="InterPro" id="IPR025200">
    <property type="entry name" value="PPK_C_dom2"/>
</dbReference>
<dbReference type="Pfam" id="PF17941">
    <property type="entry name" value="PP_kinase_C_1"/>
    <property type="match status" value="1"/>
</dbReference>
<dbReference type="HOGENOM" id="CLU_009678_6_1_10"/>
<dbReference type="Proteomes" id="UP000006049">
    <property type="component" value="Chromosome"/>
</dbReference>
<dbReference type="AlphaFoldDB" id="I3YXX9"/>
<keyword evidence="3 7" id="KW-0547">Nucleotide-binding</keyword>
<dbReference type="GO" id="GO:0006799">
    <property type="term" value="P:polyphosphate biosynthetic process"/>
    <property type="evidence" value="ECO:0007669"/>
    <property type="project" value="UniProtKB-UniRule"/>
</dbReference>
<dbReference type="InterPro" id="IPR001736">
    <property type="entry name" value="PLipase_D/transphosphatidylase"/>
</dbReference>
<organism evidence="10 11">
    <name type="scientific">Aequorivita sublithincola (strain DSM 14238 / LMG 21431 / ACAM 643 / 9-3)</name>
    <dbReference type="NCBI Taxonomy" id="746697"/>
    <lineage>
        <taxon>Bacteria</taxon>
        <taxon>Pseudomonadati</taxon>
        <taxon>Bacteroidota</taxon>
        <taxon>Flavobacteriia</taxon>
        <taxon>Flavobacteriales</taxon>
        <taxon>Flavobacteriaceae</taxon>
        <taxon>Aequorivita</taxon>
    </lineage>
</organism>
<evidence type="ECO:0000259" key="9">
    <source>
        <dbReference type="PROSITE" id="PS50035"/>
    </source>
</evidence>
<dbReference type="InterPro" id="IPR003414">
    <property type="entry name" value="PP_kinase"/>
</dbReference>
<dbReference type="SUPFAM" id="SSF140356">
    <property type="entry name" value="PPK N-terminal domain-like"/>
    <property type="match status" value="1"/>
</dbReference>
<keyword evidence="11" id="KW-1185">Reference proteome</keyword>
<keyword evidence="6 7" id="KW-0460">Magnesium</keyword>
<evidence type="ECO:0000313" key="11">
    <source>
        <dbReference type="Proteomes" id="UP000006049"/>
    </source>
</evidence>
<reference evidence="10 11" key="1">
    <citation type="submission" date="2012-06" db="EMBL/GenBank/DDBJ databases">
        <title>The complete genome of Aequorivita sublithincola DSM 14238.</title>
        <authorList>
            <consortium name="US DOE Joint Genome Institute (JGI-PGF)"/>
            <person name="Lucas S."/>
            <person name="Copeland A."/>
            <person name="Lapidus A."/>
            <person name="Goodwin L."/>
            <person name="Pitluck S."/>
            <person name="Peters L."/>
            <person name="Munk A.C.C."/>
            <person name="Kyrpides N."/>
            <person name="Mavromatis K."/>
            <person name="Pagani I."/>
            <person name="Ivanova N."/>
            <person name="Ovchinnikova G."/>
            <person name="Zeytun A."/>
            <person name="Detter J.C."/>
            <person name="Han C."/>
            <person name="Land M."/>
            <person name="Hauser L."/>
            <person name="Markowitz V."/>
            <person name="Cheng J.-F."/>
            <person name="Hugenholtz P."/>
            <person name="Woyke T."/>
            <person name="Wu D."/>
            <person name="Tindall B."/>
            <person name="Faehnrich R."/>
            <person name="Brambilla E."/>
            <person name="Klenk H.-P."/>
            <person name="Eisen J.A."/>
        </authorList>
    </citation>
    <scope>NUCLEOTIDE SEQUENCE [LARGE SCALE GENOMIC DNA]</scope>
    <source>
        <strain evidence="11">DSM 14238 / LMG 21431 / ACAM 643 / 9-3</strain>
    </source>
</reference>
<dbReference type="GO" id="GO:0008976">
    <property type="term" value="F:polyphosphate kinase activity"/>
    <property type="evidence" value="ECO:0007669"/>
    <property type="project" value="UniProtKB-UniRule"/>
</dbReference>
<dbReference type="Pfam" id="PF13089">
    <property type="entry name" value="PP_kinase_N"/>
    <property type="match status" value="1"/>
</dbReference>
<proteinExistence type="inferred from homology"/>
<dbReference type="STRING" id="746697.Aeqsu_2387"/>
<dbReference type="SUPFAM" id="SSF143724">
    <property type="entry name" value="PHP14-like"/>
    <property type="match status" value="1"/>
</dbReference>
<evidence type="ECO:0000256" key="2">
    <source>
        <dbReference type="ARBA" id="ARBA00022679"/>
    </source>
</evidence>
<protein>
    <recommendedName>
        <fullName evidence="7 8">Polyphosphate kinase</fullName>
        <ecNumber evidence="7 8">2.7.4.1</ecNumber>
    </recommendedName>
    <alternativeName>
        <fullName evidence="7">ATP-polyphosphate phosphotransferase</fullName>
    </alternativeName>
    <alternativeName>
        <fullName evidence="7">Polyphosphoric acid kinase</fullName>
    </alternativeName>
</protein>
<comment type="catalytic activity">
    <reaction evidence="7 8">
        <text>[phosphate](n) + ATP = [phosphate](n+1) + ADP</text>
        <dbReference type="Rhea" id="RHEA:19573"/>
        <dbReference type="Rhea" id="RHEA-COMP:9859"/>
        <dbReference type="Rhea" id="RHEA-COMP:14280"/>
        <dbReference type="ChEBI" id="CHEBI:16838"/>
        <dbReference type="ChEBI" id="CHEBI:30616"/>
        <dbReference type="ChEBI" id="CHEBI:456216"/>
        <dbReference type="EC" id="2.7.4.1"/>
    </reaction>
</comment>
<dbReference type="Gene3D" id="1.20.58.310">
    <property type="entry name" value="Polyphosphate kinase N-terminal domain"/>
    <property type="match status" value="1"/>
</dbReference>
<dbReference type="InterPro" id="IPR036830">
    <property type="entry name" value="PP_kinase_middle_dom_sf"/>
</dbReference>
<feature type="binding site" evidence="7">
    <location>
        <position position="479"/>
    </location>
    <ligand>
        <name>ATP</name>
        <dbReference type="ChEBI" id="CHEBI:30616"/>
    </ligand>
</feature>
<dbReference type="PIRSF" id="PIRSF015589">
    <property type="entry name" value="PP_kinase"/>
    <property type="match status" value="1"/>
</dbReference>
<dbReference type="PATRIC" id="fig|746697.3.peg.2439"/>
<gene>
    <name evidence="7" type="primary">ppk</name>
    <name evidence="10" type="ordered locus">Aeqsu_2387</name>
</gene>
<dbReference type="PANTHER" id="PTHR30218">
    <property type="entry name" value="POLYPHOSPHATE KINASE"/>
    <property type="match status" value="1"/>
</dbReference>
<comment type="function">
    <text evidence="7 8">Catalyzes the reversible transfer of the terminal phosphate of ATP to form a long-chain polyphosphate (polyP).</text>
</comment>
<dbReference type="EMBL" id="CP003280">
    <property type="protein sequence ID" value="AFL81847.1"/>
    <property type="molecule type" value="Genomic_DNA"/>
</dbReference>
<evidence type="ECO:0000256" key="6">
    <source>
        <dbReference type="ARBA" id="ARBA00022842"/>
    </source>
</evidence>
<feature type="active site" description="Phosphohistidine intermediate" evidence="7">
    <location>
        <position position="446"/>
    </location>
</feature>
<comment type="similarity">
    <text evidence="7 8">Belongs to the polyphosphate kinase 1 (PPK1) family.</text>
</comment>
<feature type="binding site" evidence="7">
    <location>
        <position position="386"/>
    </location>
    <ligand>
        <name>Mg(2+)</name>
        <dbReference type="ChEBI" id="CHEBI:18420"/>
    </ligand>
</feature>
<keyword evidence="4 7" id="KW-0418">Kinase</keyword>
<evidence type="ECO:0000313" key="10">
    <source>
        <dbReference type="EMBL" id="AFL81847.1"/>
    </source>
</evidence>
<dbReference type="eggNOG" id="COG0855">
    <property type="taxonomic scope" value="Bacteria"/>
</dbReference>
<keyword evidence="1 7" id="KW-0597">Phosphoprotein</keyword>
<feature type="binding site" evidence="7">
    <location>
        <position position="53"/>
    </location>
    <ligand>
        <name>ATP</name>
        <dbReference type="ChEBI" id="CHEBI:30616"/>
    </ligand>
</feature>
<dbReference type="Pfam" id="PF13090">
    <property type="entry name" value="PP_kinase_C"/>
    <property type="match status" value="1"/>
</dbReference>
<feature type="binding site" evidence="7">
    <location>
        <position position="416"/>
    </location>
    <ligand>
        <name>Mg(2+)</name>
        <dbReference type="ChEBI" id="CHEBI:18420"/>
    </ligand>
</feature>
<dbReference type="Gene3D" id="3.30.870.10">
    <property type="entry name" value="Endonuclease Chain A"/>
    <property type="match status" value="2"/>
</dbReference>
<evidence type="ECO:0000256" key="3">
    <source>
        <dbReference type="ARBA" id="ARBA00022741"/>
    </source>
</evidence>
<dbReference type="RefSeq" id="WP_014783096.1">
    <property type="nucleotide sequence ID" value="NC_018013.1"/>
</dbReference>
<accession>I3YXX9</accession>
<evidence type="ECO:0000256" key="8">
    <source>
        <dbReference type="RuleBase" id="RU003800"/>
    </source>
</evidence>
<comment type="PTM">
    <text evidence="7 8">An intermediate of this reaction is the autophosphorylated ppk in which a phosphate is covalently linked to a histidine residue through a N-P bond.</text>
</comment>
<dbReference type="HAMAP" id="MF_00347">
    <property type="entry name" value="Polyphosphate_kinase"/>
    <property type="match status" value="1"/>
</dbReference>
<name>I3YXX9_AEQSU</name>